<reference evidence="3" key="2">
    <citation type="submission" date="2020-09" db="EMBL/GenBank/DDBJ databases">
        <authorList>
            <person name="Sun Q."/>
            <person name="Ohkuma M."/>
        </authorList>
    </citation>
    <scope>NUCLEOTIDE SEQUENCE</scope>
    <source>
        <strain evidence="3">JCM 4234</strain>
    </source>
</reference>
<dbReference type="Proteomes" id="UP000653493">
    <property type="component" value="Unassembled WGS sequence"/>
</dbReference>
<feature type="region of interest" description="Disordered" evidence="1">
    <location>
        <begin position="33"/>
        <end position="133"/>
    </location>
</feature>
<evidence type="ECO:0000313" key="4">
    <source>
        <dbReference type="Proteomes" id="UP000653493"/>
    </source>
</evidence>
<evidence type="ECO:0000313" key="3">
    <source>
        <dbReference type="EMBL" id="GGS44867.1"/>
    </source>
</evidence>
<sequence length="133" mass="13876">MFRGTTARSVISFLAAALLALQLFAPSAPFASAHTTREAVAKAPTGADPAGRALRTETVSCHDAGRPGDPTGPLRPRDRHRATAAGAPQAAERPLTSRPTPAVSDPAPPDPGHRRPSRPSTDRTPAALQVFRC</sequence>
<name>A0A918GM94_STRGD</name>
<accession>A0A918GM94</accession>
<evidence type="ECO:0000256" key="1">
    <source>
        <dbReference type="SAM" id="MobiDB-lite"/>
    </source>
</evidence>
<feature type="signal peptide" evidence="2">
    <location>
        <begin position="1"/>
        <end position="33"/>
    </location>
</feature>
<reference evidence="3" key="1">
    <citation type="journal article" date="2014" name="Int. J. Syst. Evol. Microbiol.">
        <title>Complete genome sequence of Corynebacterium casei LMG S-19264T (=DSM 44701T), isolated from a smear-ripened cheese.</title>
        <authorList>
            <consortium name="US DOE Joint Genome Institute (JGI-PGF)"/>
            <person name="Walter F."/>
            <person name="Albersmeier A."/>
            <person name="Kalinowski J."/>
            <person name="Ruckert C."/>
        </authorList>
    </citation>
    <scope>NUCLEOTIDE SEQUENCE</scope>
    <source>
        <strain evidence="3">JCM 4234</strain>
    </source>
</reference>
<dbReference type="EMBL" id="BMSL01000010">
    <property type="protein sequence ID" value="GGS44867.1"/>
    <property type="molecule type" value="Genomic_DNA"/>
</dbReference>
<comment type="caution">
    <text evidence="3">The sequence shown here is derived from an EMBL/GenBank/DDBJ whole genome shotgun (WGS) entry which is preliminary data.</text>
</comment>
<keyword evidence="2" id="KW-0732">Signal</keyword>
<evidence type="ECO:0008006" key="5">
    <source>
        <dbReference type="Google" id="ProtNLM"/>
    </source>
</evidence>
<evidence type="ECO:0000256" key="2">
    <source>
        <dbReference type="SAM" id="SignalP"/>
    </source>
</evidence>
<proteinExistence type="predicted"/>
<gene>
    <name evidence="3" type="ORF">GCM10010238_38210</name>
</gene>
<protein>
    <recommendedName>
        <fullName evidence="5">Secreted protein</fullName>
    </recommendedName>
</protein>
<dbReference type="AlphaFoldDB" id="A0A918GM94"/>
<feature type="chain" id="PRO_5037390684" description="Secreted protein" evidence="2">
    <location>
        <begin position="34"/>
        <end position="133"/>
    </location>
</feature>
<organism evidence="3 4">
    <name type="scientific">Streptomyces griseoviridis</name>
    <dbReference type="NCBI Taxonomy" id="45398"/>
    <lineage>
        <taxon>Bacteria</taxon>
        <taxon>Bacillati</taxon>
        <taxon>Actinomycetota</taxon>
        <taxon>Actinomycetes</taxon>
        <taxon>Kitasatosporales</taxon>
        <taxon>Streptomycetaceae</taxon>
        <taxon>Streptomyces</taxon>
    </lineage>
</organism>
<keyword evidence="4" id="KW-1185">Reference proteome</keyword>